<reference evidence="1 2" key="1">
    <citation type="submission" date="2020-02" db="EMBL/GenBank/DDBJ databases">
        <title>Draft genome sequence of Haematococcus lacustris strain NIES-144.</title>
        <authorList>
            <person name="Morimoto D."/>
            <person name="Nakagawa S."/>
            <person name="Yoshida T."/>
            <person name="Sawayama S."/>
        </authorList>
    </citation>
    <scope>NUCLEOTIDE SEQUENCE [LARGE SCALE GENOMIC DNA]</scope>
    <source>
        <strain evidence="1 2">NIES-144</strain>
    </source>
</reference>
<comment type="caution">
    <text evidence="1">The sequence shown here is derived from an EMBL/GenBank/DDBJ whole genome shotgun (WGS) entry which is preliminary data.</text>
</comment>
<keyword evidence="2" id="KW-1185">Reference proteome</keyword>
<evidence type="ECO:0000313" key="2">
    <source>
        <dbReference type="Proteomes" id="UP000485058"/>
    </source>
</evidence>
<sequence>MVCAATKTSLVHFARASGIDLIWSTPTVRALRCCNVPGSTWAKRYSQDYQTTRCANIRQRSDGGCLTLVKAEV</sequence>
<proteinExistence type="predicted"/>
<gene>
    <name evidence="1" type="ORF">HaLaN_31489</name>
</gene>
<organism evidence="1 2">
    <name type="scientific">Haematococcus lacustris</name>
    <name type="common">Green alga</name>
    <name type="synonym">Haematococcus pluvialis</name>
    <dbReference type="NCBI Taxonomy" id="44745"/>
    <lineage>
        <taxon>Eukaryota</taxon>
        <taxon>Viridiplantae</taxon>
        <taxon>Chlorophyta</taxon>
        <taxon>core chlorophytes</taxon>
        <taxon>Chlorophyceae</taxon>
        <taxon>CS clade</taxon>
        <taxon>Chlamydomonadales</taxon>
        <taxon>Haematococcaceae</taxon>
        <taxon>Haematococcus</taxon>
    </lineage>
</organism>
<name>A0A6A0AHX9_HAELA</name>
<protein>
    <submittedName>
        <fullName evidence="1">Uncharacterized protein</fullName>
    </submittedName>
</protein>
<dbReference type="Proteomes" id="UP000485058">
    <property type="component" value="Unassembled WGS sequence"/>
</dbReference>
<dbReference type="AlphaFoldDB" id="A0A6A0AHX9"/>
<accession>A0A6A0AHX9</accession>
<evidence type="ECO:0000313" key="1">
    <source>
        <dbReference type="EMBL" id="GFH32292.1"/>
    </source>
</evidence>
<dbReference type="EMBL" id="BLLF01006484">
    <property type="protein sequence ID" value="GFH32292.1"/>
    <property type="molecule type" value="Genomic_DNA"/>
</dbReference>
<feature type="non-terminal residue" evidence="1">
    <location>
        <position position="1"/>
    </location>
</feature>